<dbReference type="GO" id="GO:0005737">
    <property type="term" value="C:cytoplasm"/>
    <property type="evidence" value="ECO:0007669"/>
    <property type="project" value="UniProtKB-SubCell"/>
</dbReference>
<evidence type="ECO:0000256" key="6">
    <source>
        <dbReference type="PROSITE-ProRule" id="PRU01131"/>
    </source>
</evidence>
<dbReference type="Pfam" id="PF04570">
    <property type="entry name" value="zf-FLZ"/>
    <property type="match status" value="1"/>
</dbReference>
<accession>A0AAW1XB72</accession>
<evidence type="ECO:0000313" key="10">
    <source>
        <dbReference type="Proteomes" id="UP001457282"/>
    </source>
</evidence>
<feature type="compositionally biased region" description="Low complexity" evidence="7">
    <location>
        <begin position="127"/>
        <end position="140"/>
    </location>
</feature>
<reference evidence="9 10" key="1">
    <citation type="journal article" date="2023" name="G3 (Bethesda)">
        <title>A chromosome-length genome assembly and annotation of blackberry (Rubus argutus, cv. 'Hillquist').</title>
        <authorList>
            <person name="Bruna T."/>
            <person name="Aryal R."/>
            <person name="Dudchenko O."/>
            <person name="Sargent D.J."/>
            <person name="Mead D."/>
            <person name="Buti M."/>
            <person name="Cavallini A."/>
            <person name="Hytonen T."/>
            <person name="Andres J."/>
            <person name="Pham M."/>
            <person name="Weisz D."/>
            <person name="Mascagni F."/>
            <person name="Usai G."/>
            <person name="Natali L."/>
            <person name="Bassil N."/>
            <person name="Fernandez G.E."/>
            <person name="Lomsadze A."/>
            <person name="Armour M."/>
            <person name="Olukolu B."/>
            <person name="Poorten T."/>
            <person name="Britton C."/>
            <person name="Davik J."/>
            <person name="Ashrafi H."/>
            <person name="Aiden E.L."/>
            <person name="Borodovsky M."/>
            <person name="Worthington M."/>
        </authorList>
    </citation>
    <scope>NUCLEOTIDE SEQUENCE [LARGE SCALE GENOMIC DNA]</scope>
    <source>
        <strain evidence="9">PI 553951</strain>
    </source>
</reference>
<keyword evidence="5" id="KW-0862">Zinc</keyword>
<comment type="caution">
    <text evidence="9">The sequence shown here is derived from an EMBL/GenBank/DDBJ whole genome shotgun (WGS) entry which is preliminary data.</text>
</comment>
<dbReference type="PANTHER" id="PTHR33059">
    <property type="entry name" value="FCS-LIKE ZINC FINGER 5"/>
    <property type="match status" value="1"/>
</dbReference>
<keyword evidence="4" id="KW-0479">Metal-binding</keyword>
<comment type="subcellular location">
    <subcellularLocation>
        <location evidence="1">Cytoplasm</location>
    </subcellularLocation>
</comment>
<dbReference type="GO" id="GO:0008270">
    <property type="term" value="F:zinc ion binding"/>
    <property type="evidence" value="ECO:0007669"/>
    <property type="project" value="UniProtKB-KW"/>
</dbReference>
<feature type="zinc finger region" description="FLZ-type" evidence="6">
    <location>
        <begin position="67"/>
        <end position="111"/>
    </location>
</feature>
<evidence type="ECO:0000259" key="8">
    <source>
        <dbReference type="PROSITE" id="PS51795"/>
    </source>
</evidence>
<feature type="domain" description="FLZ-type" evidence="8">
    <location>
        <begin position="67"/>
        <end position="111"/>
    </location>
</feature>
<comment type="similarity">
    <text evidence="2">Belongs to the FLZ family.</text>
</comment>
<dbReference type="PROSITE" id="PS51795">
    <property type="entry name" value="ZF_FLZ"/>
    <property type="match status" value="1"/>
</dbReference>
<evidence type="ECO:0000313" key="9">
    <source>
        <dbReference type="EMBL" id="KAK9933817.1"/>
    </source>
</evidence>
<name>A0AAW1XB72_RUBAR</name>
<organism evidence="9 10">
    <name type="scientific">Rubus argutus</name>
    <name type="common">Southern blackberry</name>
    <dbReference type="NCBI Taxonomy" id="59490"/>
    <lineage>
        <taxon>Eukaryota</taxon>
        <taxon>Viridiplantae</taxon>
        <taxon>Streptophyta</taxon>
        <taxon>Embryophyta</taxon>
        <taxon>Tracheophyta</taxon>
        <taxon>Spermatophyta</taxon>
        <taxon>Magnoliopsida</taxon>
        <taxon>eudicotyledons</taxon>
        <taxon>Gunneridae</taxon>
        <taxon>Pentapetalae</taxon>
        <taxon>rosids</taxon>
        <taxon>fabids</taxon>
        <taxon>Rosales</taxon>
        <taxon>Rosaceae</taxon>
        <taxon>Rosoideae</taxon>
        <taxon>Rosoideae incertae sedis</taxon>
        <taxon>Rubus</taxon>
    </lineage>
</organism>
<dbReference type="Proteomes" id="UP001457282">
    <property type="component" value="Unassembled WGS sequence"/>
</dbReference>
<feature type="region of interest" description="Disordered" evidence="7">
    <location>
        <begin position="125"/>
        <end position="154"/>
    </location>
</feature>
<dbReference type="EMBL" id="JBEDUW010000004">
    <property type="protein sequence ID" value="KAK9933817.1"/>
    <property type="molecule type" value="Genomic_DNA"/>
</dbReference>
<evidence type="ECO:0000256" key="7">
    <source>
        <dbReference type="SAM" id="MobiDB-lite"/>
    </source>
</evidence>
<evidence type="ECO:0000256" key="2">
    <source>
        <dbReference type="ARBA" id="ARBA00009374"/>
    </source>
</evidence>
<sequence>MVGLSVVLEGQNGGTSTTSAGVSKKIPQVINKATMVINSNTKLFSPSALPYYPKNCTNSPYLPPNPNFLDKCFLCNQKLLLGKDIYMYKGDRGFCSVECRYKQILMDEEEIIRKEMHCSMVAMKPTSASSSSASSSRGSNGSKGGRNRAGGFAY</sequence>
<feature type="compositionally biased region" description="Gly residues" evidence="7">
    <location>
        <begin position="141"/>
        <end position="154"/>
    </location>
</feature>
<proteinExistence type="inferred from homology"/>
<evidence type="ECO:0000256" key="4">
    <source>
        <dbReference type="ARBA" id="ARBA00022723"/>
    </source>
</evidence>
<evidence type="ECO:0000256" key="5">
    <source>
        <dbReference type="ARBA" id="ARBA00022771"/>
    </source>
</evidence>
<dbReference type="AlphaFoldDB" id="A0AAW1XB72"/>
<dbReference type="InterPro" id="IPR007650">
    <property type="entry name" value="Zf-FLZ_dom"/>
</dbReference>
<gene>
    <name evidence="9" type="ORF">M0R45_020992</name>
</gene>
<evidence type="ECO:0000256" key="1">
    <source>
        <dbReference type="ARBA" id="ARBA00004496"/>
    </source>
</evidence>
<protein>
    <recommendedName>
        <fullName evidence="8">FLZ-type domain-containing protein</fullName>
    </recommendedName>
</protein>
<evidence type="ECO:0000256" key="3">
    <source>
        <dbReference type="ARBA" id="ARBA00022490"/>
    </source>
</evidence>
<keyword evidence="3" id="KW-0963">Cytoplasm</keyword>
<keyword evidence="10" id="KW-1185">Reference proteome</keyword>
<dbReference type="PANTHER" id="PTHR33059:SF84">
    <property type="entry name" value="FCS-LIKE ZINC FINGER 15"/>
    <property type="match status" value="1"/>
</dbReference>
<keyword evidence="5" id="KW-0863">Zinc-finger</keyword>